<evidence type="ECO:0000313" key="2">
    <source>
        <dbReference type="EMBL" id="KAF1999697.1"/>
    </source>
</evidence>
<organism evidence="2 3">
    <name type="scientific">Amniculicola lignicola CBS 123094</name>
    <dbReference type="NCBI Taxonomy" id="1392246"/>
    <lineage>
        <taxon>Eukaryota</taxon>
        <taxon>Fungi</taxon>
        <taxon>Dikarya</taxon>
        <taxon>Ascomycota</taxon>
        <taxon>Pezizomycotina</taxon>
        <taxon>Dothideomycetes</taxon>
        <taxon>Pleosporomycetidae</taxon>
        <taxon>Pleosporales</taxon>
        <taxon>Amniculicolaceae</taxon>
        <taxon>Amniculicola</taxon>
    </lineage>
</organism>
<feature type="transmembrane region" description="Helical" evidence="1">
    <location>
        <begin position="32"/>
        <end position="54"/>
    </location>
</feature>
<keyword evidence="3" id="KW-1185">Reference proteome</keyword>
<accession>A0A6A5WE22</accession>
<reference evidence="2" key="1">
    <citation type="journal article" date="2020" name="Stud. Mycol.">
        <title>101 Dothideomycetes genomes: a test case for predicting lifestyles and emergence of pathogens.</title>
        <authorList>
            <person name="Haridas S."/>
            <person name="Albert R."/>
            <person name="Binder M."/>
            <person name="Bloem J."/>
            <person name="Labutti K."/>
            <person name="Salamov A."/>
            <person name="Andreopoulos B."/>
            <person name="Baker S."/>
            <person name="Barry K."/>
            <person name="Bills G."/>
            <person name="Bluhm B."/>
            <person name="Cannon C."/>
            <person name="Castanera R."/>
            <person name="Culley D."/>
            <person name="Daum C."/>
            <person name="Ezra D."/>
            <person name="Gonzalez J."/>
            <person name="Henrissat B."/>
            <person name="Kuo A."/>
            <person name="Liang C."/>
            <person name="Lipzen A."/>
            <person name="Lutzoni F."/>
            <person name="Magnuson J."/>
            <person name="Mondo S."/>
            <person name="Nolan M."/>
            <person name="Ohm R."/>
            <person name="Pangilinan J."/>
            <person name="Park H.-J."/>
            <person name="Ramirez L."/>
            <person name="Alfaro M."/>
            <person name="Sun H."/>
            <person name="Tritt A."/>
            <person name="Yoshinaga Y."/>
            <person name="Zwiers L.-H."/>
            <person name="Turgeon B."/>
            <person name="Goodwin S."/>
            <person name="Spatafora J."/>
            <person name="Crous P."/>
            <person name="Grigoriev I."/>
        </authorList>
    </citation>
    <scope>NUCLEOTIDE SEQUENCE</scope>
    <source>
        <strain evidence="2">CBS 123094</strain>
    </source>
</reference>
<dbReference type="EMBL" id="ML977593">
    <property type="protein sequence ID" value="KAF1999697.1"/>
    <property type="molecule type" value="Genomic_DNA"/>
</dbReference>
<evidence type="ECO:0000256" key="1">
    <source>
        <dbReference type="SAM" id="Phobius"/>
    </source>
</evidence>
<keyword evidence="1" id="KW-0812">Transmembrane</keyword>
<evidence type="ECO:0000313" key="3">
    <source>
        <dbReference type="Proteomes" id="UP000799779"/>
    </source>
</evidence>
<protein>
    <submittedName>
        <fullName evidence="2">Uncharacterized protein</fullName>
    </submittedName>
</protein>
<keyword evidence="1" id="KW-1133">Transmembrane helix</keyword>
<dbReference type="Proteomes" id="UP000799779">
    <property type="component" value="Unassembled WGS sequence"/>
</dbReference>
<dbReference type="OrthoDB" id="9997739at2759"/>
<feature type="non-terminal residue" evidence="2">
    <location>
        <position position="1"/>
    </location>
</feature>
<dbReference type="AlphaFoldDB" id="A0A6A5WE22"/>
<keyword evidence="1" id="KW-0472">Membrane</keyword>
<gene>
    <name evidence="2" type="ORF">P154DRAFT_436377</name>
</gene>
<name>A0A6A5WE22_9PLEO</name>
<sequence>FNSQNYLNNSNPKALILQHFEPKPNTAINQNFTLVLLAYTQLYYFIYLCLIVLLKVLTLNKLYKILIGFHLYITRVGDIIKLMRYMYLNPDLLDRSNNRTLNNLRILVVKYILYEIDIIRKCDEFVKYIEEGGKFVRDF</sequence>
<proteinExistence type="predicted"/>